<dbReference type="SUPFAM" id="SSF48452">
    <property type="entry name" value="TPR-like"/>
    <property type="match status" value="1"/>
</dbReference>
<dbReference type="Pfam" id="PF13181">
    <property type="entry name" value="TPR_8"/>
    <property type="match status" value="1"/>
</dbReference>
<sequence length="899" mass="102949">MERKKEGVPCILKRKQGTLVLEIENYGVVNISDKKYLQSICGLKKKRKEKHHKHSHNITEKKEQKKEEKEVNEKKEEKEVNEKKEENPKEINEKKEENPKENNKKIETIKEIETINEQEDIPIVIETNRNEQVGNDLEVNQEILETKEEKREEPKEQEHKEEKKKKGKPIPRDPNKPVRAKPNTKADKKVQFEIGDTLPEETLPQDEEDEEERVNYVAQRGMLTNGTNDIELDREIAKGYLYVNTGKLKEAITHFDQLLKNHPNVLAGYLGRGSAKAMLGDLQKALTDFNLAVKKDNKCGDAYKRRGQVKLALGQTQSALEDFNKAIELTPEEGDCYRQRGSAYHALGIFDKAAEDIKKSIKLIPGDATLLNELALCYNGMGLVDESINTYTRAINTKEDYVEPYIHLGQLYRDIGCYVRAKQLLEKAMKLAPTNHLSYYVMANVLASAGRHKEALPLLSRSLSICPPERTGDIHRLNATACLALGMNRSCLKSAKLGYEAKDNASWYFGEIAKYQAMMIDKPFLEYDLEWFPPQWKVNFAKRLPIGNVKKYPPGNVPLQITTEDIDTKTTVKQELVKDLLIPAIKVGDKMQYNELGFGKNGRQYLACGLGAICIAQLLQTKQMGWREIAEILVKFRQVAEPADGAIWIDKLPRQQFEEGFGSNTTLKTAQTRVARYWPMFPRTFGLFKKLFEEESGASKEKKQLVAKAETVDEVQKVLKRDNFFMTTICRNEEGTRLEGTWLLIEKVELGSMFSIKTPCTPKRYKIFDVELKKALDKYYTVQHSDDQDKILDAVLRFCYLWFNFMPLTRGTAGCGMYWMFGLLLSAGFKQVGVIPKGFQCDWEALLTDNQNDYITKMKSWIKLEKCSVNEMPNVLNSLPRLRDMLMALNISPLLVPLS</sequence>
<evidence type="ECO:0000313" key="4">
    <source>
        <dbReference type="Proteomes" id="UP001628156"/>
    </source>
</evidence>
<proteinExistence type="predicted"/>
<feature type="compositionally biased region" description="Basic and acidic residues" evidence="2">
    <location>
        <begin position="144"/>
        <end position="161"/>
    </location>
</feature>
<feature type="repeat" description="TPR" evidence="1">
    <location>
        <begin position="334"/>
        <end position="367"/>
    </location>
</feature>
<keyword evidence="4" id="KW-1185">Reference proteome</keyword>
<dbReference type="PANTHER" id="PTHR44749">
    <property type="entry name" value="SUPPRESSOR OF RPS4-RLD 1"/>
    <property type="match status" value="1"/>
</dbReference>
<evidence type="ECO:0008006" key="5">
    <source>
        <dbReference type="Google" id="ProtNLM"/>
    </source>
</evidence>
<dbReference type="PANTHER" id="PTHR44749:SF1">
    <property type="entry name" value="TETRATRICOPEPTIDE-LIKE HELICAL DOMAIN-CONTAINING PROTEIN"/>
    <property type="match status" value="1"/>
</dbReference>
<name>A0ABQ0DJV8_9EUKA</name>
<feature type="compositionally biased region" description="Basic and acidic residues" evidence="2">
    <location>
        <begin position="57"/>
        <end position="113"/>
    </location>
</feature>
<dbReference type="SMART" id="SM00028">
    <property type="entry name" value="TPR"/>
    <property type="match status" value="7"/>
</dbReference>
<feature type="region of interest" description="Disordered" evidence="2">
    <location>
        <begin position="45"/>
        <end position="121"/>
    </location>
</feature>
<dbReference type="PROSITE" id="PS50293">
    <property type="entry name" value="TPR_REGION"/>
    <property type="match status" value="1"/>
</dbReference>
<dbReference type="InterPro" id="IPR019734">
    <property type="entry name" value="TPR_rpt"/>
</dbReference>
<feature type="repeat" description="TPR" evidence="1">
    <location>
        <begin position="402"/>
        <end position="435"/>
    </location>
</feature>
<gene>
    <name evidence="3" type="ORF">ENUP19_0134G0004</name>
</gene>
<feature type="compositionally biased region" description="Basic residues" evidence="2">
    <location>
        <begin position="45"/>
        <end position="56"/>
    </location>
</feature>
<dbReference type="Pfam" id="PF13432">
    <property type="entry name" value="TPR_16"/>
    <property type="match status" value="2"/>
</dbReference>
<accession>A0ABQ0DJV8</accession>
<dbReference type="Gene3D" id="1.25.40.10">
    <property type="entry name" value="Tetratricopeptide repeat domain"/>
    <property type="match status" value="1"/>
</dbReference>
<evidence type="ECO:0000313" key="3">
    <source>
        <dbReference type="EMBL" id="GAB1223148.1"/>
    </source>
</evidence>
<feature type="repeat" description="TPR" evidence="1">
    <location>
        <begin position="232"/>
        <end position="265"/>
    </location>
</feature>
<dbReference type="PROSITE" id="PS50005">
    <property type="entry name" value="TPR"/>
    <property type="match status" value="4"/>
</dbReference>
<feature type="repeat" description="TPR" evidence="1">
    <location>
        <begin position="300"/>
        <end position="333"/>
    </location>
</feature>
<reference evidence="3 4" key="1">
    <citation type="journal article" date="2019" name="PLoS Negl. Trop. Dis.">
        <title>Whole genome sequencing of Entamoeba nuttalli reveals mammalian host-related molecular signatures and a novel octapeptide-repeat surface protein.</title>
        <authorList>
            <person name="Tanaka M."/>
            <person name="Makiuchi T."/>
            <person name="Komiyama T."/>
            <person name="Shiina T."/>
            <person name="Osaki K."/>
            <person name="Tachibana H."/>
        </authorList>
    </citation>
    <scope>NUCLEOTIDE SEQUENCE [LARGE SCALE GENOMIC DNA]</scope>
    <source>
        <strain evidence="3 4">P19-061405</strain>
    </source>
</reference>
<organism evidence="3 4">
    <name type="scientific">Entamoeba nuttalli</name>
    <dbReference type="NCBI Taxonomy" id="412467"/>
    <lineage>
        <taxon>Eukaryota</taxon>
        <taxon>Amoebozoa</taxon>
        <taxon>Evosea</taxon>
        <taxon>Archamoebae</taxon>
        <taxon>Mastigamoebida</taxon>
        <taxon>Entamoebidae</taxon>
        <taxon>Entamoeba</taxon>
    </lineage>
</organism>
<dbReference type="EMBL" id="BAAFRS010000134">
    <property type="protein sequence ID" value="GAB1223148.1"/>
    <property type="molecule type" value="Genomic_DNA"/>
</dbReference>
<dbReference type="Proteomes" id="UP001628156">
    <property type="component" value="Unassembled WGS sequence"/>
</dbReference>
<keyword evidence="1" id="KW-0802">TPR repeat</keyword>
<evidence type="ECO:0000256" key="2">
    <source>
        <dbReference type="SAM" id="MobiDB-lite"/>
    </source>
</evidence>
<evidence type="ECO:0000256" key="1">
    <source>
        <dbReference type="PROSITE-ProRule" id="PRU00339"/>
    </source>
</evidence>
<dbReference type="InterPro" id="IPR044650">
    <property type="entry name" value="SRFR1-like"/>
</dbReference>
<comment type="caution">
    <text evidence="3">The sequence shown here is derived from an EMBL/GenBank/DDBJ whole genome shotgun (WGS) entry which is preliminary data.</text>
</comment>
<feature type="region of interest" description="Disordered" evidence="2">
    <location>
        <begin position="144"/>
        <end position="186"/>
    </location>
</feature>
<protein>
    <recommendedName>
        <fullName evidence="5">TPR repeat protein</fullName>
    </recommendedName>
</protein>
<dbReference type="Gene3D" id="1.10.3290.20">
    <property type="match status" value="1"/>
</dbReference>
<dbReference type="InterPro" id="IPR011990">
    <property type="entry name" value="TPR-like_helical_dom_sf"/>
</dbReference>